<feature type="compositionally biased region" description="Low complexity" evidence="8">
    <location>
        <begin position="1313"/>
        <end position="1330"/>
    </location>
</feature>
<evidence type="ECO:0000256" key="7">
    <source>
        <dbReference type="SAM" id="Coils"/>
    </source>
</evidence>
<dbReference type="PANTHER" id="PTHR13140:SF706">
    <property type="entry name" value="DILUTE CLASS UNCONVENTIONAL MYOSIN, ISOFORM C"/>
    <property type="match status" value="1"/>
</dbReference>
<proteinExistence type="inferred from homology"/>
<organism evidence="10 11">
    <name type="scientific">Hyaloperonospora brassicae</name>
    <name type="common">Brassica downy mildew</name>
    <name type="synonym">Peronospora brassicae</name>
    <dbReference type="NCBI Taxonomy" id="162125"/>
    <lineage>
        <taxon>Eukaryota</taxon>
        <taxon>Sar</taxon>
        <taxon>Stramenopiles</taxon>
        <taxon>Oomycota</taxon>
        <taxon>Peronosporomycetes</taxon>
        <taxon>Peronosporales</taxon>
        <taxon>Peronosporaceae</taxon>
        <taxon>Hyaloperonospora</taxon>
    </lineage>
</organism>
<dbReference type="Gene3D" id="3.30.70.1590">
    <property type="match status" value="1"/>
</dbReference>
<evidence type="ECO:0000259" key="9">
    <source>
        <dbReference type="PROSITE" id="PS51456"/>
    </source>
</evidence>
<feature type="domain" description="Myosin motor" evidence="9">
    <location>
        <begin position="98"/>
        <end position="773"/>
    </location>
</feature>
<dbReference type="Gene3D" id="1.20.5.190">
    <property type="match status" value="1"/>
</dbReference>
<accession>A0AAV0UXM7</accession>
<dbReference type="GO" id="GO:0005524">
    <property type="term" value="F:ATP binding"/>
    <property type="evidence" value="ECO:0007669"/>
    <property type="project" value="UniProtKB-UniRule"/>
</dbReference>
<dbReference type="Gene3D" id="1.20.58.530">
    <property type="match status" value="1"/>
</dbReference>
<dbReference type="PRINTS" id="PR00193">
    <property type="entry name" value="MYOSINHEAVY"/>
</dbReference>
<evidence type="ECO:0000256" key="2">
    <source>
        <dbReference type="ARBA" id="ARBA00022840"/>
    </source>
</evidence>
<feature type="compositionally biased region" description="Polar residues" evidence="8">
    <location>
        <begin position="332"/>
        <end position="343"/>
    </location>
</feature>
<dbReference type="SMART" id="SM00015">
    <property type="entry name" value="IQ"/>
    <property type="match status" value="4"/>
</dbReference>
<dbReference type="Gene3D" id="1.20.120.720">
    <property type="entry name" value="Myosin VI head, motor domain, U50 subdomain"/>
    <property type="match status" value="1"/>
</dbReference>
<comment type="caution">
    <text evidence="10">The sequence shown here is derived from an EMBL/GenBank/DDBJ whole genome shotgun (WGS) entry which is preliminary data.</text>
</comment>
<feature type="region of interest" description="Actin-binding" evidence="6">
    <location>
        <begin position="641"/>
        <end position="663"/>
    </location>
</feature>
<dbReference type="SMART" id="SM00242">
    <property type="entry name" value="MYSc"/>
    <property type="match status" value="1"/>
</dbReference>
<feature type="region of interest" description="Disordered" evidence="8">
    <location>
        <begin position="603"/>
        <end position="633"/>
    </location>
</feature>
<keyword evidence="11" id="KW-1185">Reference proteome</keyword>
<feature type="region of interest" description="Disordered" evidence="8">
    <location>
        <begin position="1305"/>
        <end position="1347"/>
    </location>
</feature>
<dbReference type="SUPFAM" id="SSF52540">
    <property type="entry name" value="P-loop containing nucleoside triphosphate hydrolases"/>
    <property type="match status" value="1"/>
</dbReference>
<reference evidence="10" key="1">
    <citation type="submission" date="2022-12" db="EMBL/GenBank/DDBJ databases">
        <authorList>
            <person name="Webb A."/>
        </authorList>
    </citation>
    <scope>NUCLEOTIDE SEQUENCE</scope>
    <source>
        <strain evidence="10">Hp1</strain>
    </source>
</reference>
<gene>
    <name evidence="10" type="ORF">HBR001_LOCUS8605</name>
</gene>
<dbReference type="CDD" id="cd00124">
    <property type="entry name" value="MYSc"/>
    <property type="match status" value="1"/>
</dbReference>
<feature type="region of interest" description="Disordered" evidence="8">
    <location>
        <begin position="919"/>
        <end position="970"/>
    </location>
</feature>
<dbReference type="Gene3D" id="3.40.850.10">
    <property type="entry name" value="Kinesin motor domain"/>
    <property type="match status" value="1"/>
</dbReference>
<evidence type="ECO:0000256" key="1">
    <source>
        <dbReference type="ARBA" id="ARBA00022741"/>
    </source>
</evidence>
<sequence>MEGIKVFAPDEKHVWLPGVICGASSDGKQLTVRLDEVVGPRGASAGELLPSERELKSLTGTQRSVDLTEALECVNASADAAENTKSSLPLQNSSESVNGFEDMILVDHLHEASILYNLRRRFFHQLPYTYTGRICIAVNPYQWLDLYSKSIMEKFSDGKRENKPPHVYAVSMEAFFNMRQKQENQSILVSGESGAGKTETTKIVMSHLAALATNSNSKVIQQIIQANPLLESFGNAKTVRNDNSSRFGKFTELQFTIEGQLIGARSRTYLLEKSRVTTQAHGESNFHIFYQLLAQRKEFSELELDMVDSFKYVPIETQGREGDEGGDLESYARSSGASETEFTTQNGDVDASQLVDLKHFSVACRLLGVSPEALERAVCNRNVFVGREVILKPMTHDQAADCRDALAKSLYSKLFLWLVEQINQTIGVNTKGAGLFIGILDIFGFEHFETNSFEQFCINYANEKLQQKFVQDVLKTVQIEYEEENISWSHITFADNQDVLNLIEGRLGVISFLNEESLLATGTDASFASKLGAVMENNPLLETPRLNKCAFSIYHYADKVTYDATGFLDKHRDAILPDIKQCMSQSKLKILSRMFTDDVNASCAESSGSSGRGKTRGSSAKKGGHAQTRRTTVGTQFKESLSQLMEKIGLTEVHYVRCLKPNPHKSAHCFSHGDVVSQLRCAGVIEAIRVSRSAYPNRMPHLECIKKFRVLRTGAIPTQKKSVSDSDMEYVKLRCEKLMEKLLAGRNIQDYQVGLTRVYFREGVLEELETKRGWALRKYAIVLQKNVRCWLMRRHFLRQKQQIVVIQKYWRRYVIHKRYLKLRRGVVKLQAQARGVSTRKMYRVLKFDYRIVRFQAYCRMHMERQRYLMTVSAVKRLQGFFRFSLLRLVFLRKMEKEKAYKEFGSKVAQLQMKLDRKQVHTGVKLSPSNKARSLGPSDVPNPTGTSSDRGTCSSSSTRGSIPSSRFSGTSGILDESHEVITVLHEENEKLRKQLEHQELEIQRLKTENRTLKNWQQSKEVGEQVQKLAYRDQESKDLTYLAAIETEYEKLRSYICEIRDLPIDVGSITQANTGSPASGGRGSLTSLSSDKSVLAPAAPSGSVDQKSAEAHHLLLKSAARIGHAKSKVSSRGNARRVKDHWEEIRNFPPSMHYNLGSVPWKRLLADWAQGNPKKLDYMTRWLKNVLDGGPIVSDTFPMGVELKYVTPMMLDGFMQLVIPKLAERPDIQVHVHTKEFIGTSMRITLSQLEQHQHQQHSAGWGSLSHARIERTPPLDVEDFQRISILANNNSRSSSNLLSASTLSLSQLEPNPATSSGSPSSYRSSIFRSGRGNNSGDHNPRNSFFHRNK</sequence>
<dbReference type="GO" id="GO:0007015">
    <property type="term" value="P:actin filament organization"/>
    <property type="evidence" value="ECO:0007669"/>
    <property type="project" value="TreeGrafter"/>
</dbReference>
<feature type="compositionally biased region" description="Low complexity" evidence="8">
    <location>
        <begin position="943"/>
        <end position="967"/>
    </location>
</feature>
<keyword evidence="7" id="KW-0175">Coiled coil</keyword>
<dbReference type="InterPro" id="IPR027417">
    <property type="entry name" value="P-loop_NTPase"/>
</dbReference>
<evidence type="ECO:0000256" key="8">
    <source>
        <dbReference type="SAM" id="MobiDB-lite"/>
    </source>
</evidence>
<evidence type="ECO:0000256" key="5">
    <source>
        <dbReference type="ARBA" id="ARBA00023203"/>
    </source>
</evidence>
<dbReference type="Pfam" id="PF00063">
    <property type="entry name" value="Myosin_head"/>
    <property type="match status" value="2"/>
</dbReference>
<dbReference type="GO" id="GO:0016020">
    <property type="term" value="C:membrane"/>
    <property type="evidence" value="ECO:0007669"/>
    <property type="project" value="TreeGrafter"/>
</dbReference>
<keyword evidence="3 6" id="KW-0518">Myosin</keyword>
<dbReference type="GO" id="GO:0016459">
    <property type="term" value="C:myosin complex"/>
    <property type="evidence" value="ECO:0007669"/>
    <property type="project" value="UniProtKB-KW"/>
</dbReference>
<evidence type="ECO:0000256" key="3">
    <source>
        <dbReference type="ARBA" id="ARBA00023123"/>
    </source>
</evidence>
<dbReference type="GO" id="GO:0005737">
    <property type="term" value="C:cytoplasm"/>
    <property type="evidence" value="ECO:0007669"/>
    <property type="project" value="TreeGrafter"/>
</dbReference>
<dbReference type="Pfam" id="PF00612">
    <property type="entry name" value="IQ"/>
    <property type="match status" value="3"/>
</dbReference>
<feature type="coiled-coil region" evidence="7">
    <location>
        <begin position="973"/>
        <end position="1014"/>
    </location>
</feature>
<name>A0AAV0UXM7_HYABA</name>
<dbReference type="InterPro" id="IPR000048">
    <property type="entry name" value="IQ_motif_EF-hand-BS"/>
</dbReference>
<dbReference type="GO" id="GO:0000146">
    <property type="term" value="F:microfilament motor activity"/>
    <property type="evidence" value="ECO:0007669"/>
    <property type="project" value="TreeGrafter"/>
</dbReference>
<dbReference type="InterPro" id="IPR036961">
    <property type="entry name" value="Kinesin_motor_dom_sf"/>
</dbReference>
<keyword evidence="1 6" id="KW-0547">Nucleotide-binding</keyword>
<dbReference type="EMBL" id="CANTFL010001451">
    <property type="protein sequence ID" value="CAI5741695.1"/>
    <property type="molecule type" value="Genomic_DNA"/>
</dbReference>
<dbReference type="PROSITE" id="PS50096">
    <property type="entry name" value="IQ"/>
    <property type="match status" value="3"/>
</dbReference>
<evidence type="ECO:0000256" key="6">
    <source>
        <dbReference type="PROSITE-ProRule" id="PRU00782"/>
    </source>
</evidence>
<feature type="region of interest" description="Disordered" evidence="8">
    <location>
        <begin position="318"/>
        <end position="343"/>
    </location>
</feature>
<dbReference type="GO" id="GO:0051015">
    <property type="term" value="F:actin filament binding"/>
    <property type="evidence" value="ECO:0007669"/>
    <property type="project" value="TreeGrafter"/>
</dbReference>
<keyword evidence="4 6" id="KW-0505">Motor protein</keyword>
<dbReference type="PROSITE" id="PS51456">
    <property type="entry name" value="MYOSIN_MOTOR"/>
    <property type="match status" value="1"/>
</dbReference>
<evidence type="ECO:0000313" key="10">
    <source>
        <dbReference type="EMBL" id="CAI5741695.1"/>
    </source>
</evidence>
<feature type="binding site" evidence="6">
    <location>
        <begin position="191"/>
        <end position="198"/>
    </location>
    <ligand>
        <name>ATP</name>
        <dbReference type="ChEBI" id="CHEBI:30616"/>
    </ligand>
</feature>
<comment type="similarity">
    <text evidence="6">Belongs to the TRAFAC class myosin-kinesin ATPase superfamily. Myosin family.</text>
</comment>
<evidence type="ECO:0000313" key="11">
    <source>
        <dbReference type="Proteomes" id="UP001162031"/>
    </source>
</evidence>
<keyword evidence="2 6" id="KW-0067">ATP-binding</keyword>
<keyword evidence="5 6" id="KW-0009">Actin-binding</keyword>
<dbReference type="Proteomes" id="UP001162031">
    <property type="component" value="Unassembled WGS sequence"/>
</dbReference>
<evidence type="ECO:0000256" key="4">
    <source>
        <dbReference type="ARBA" id="ARBA00023175"/>
    </source>
</evidence>
<dbReference type="PANTHER" id="PTHR13140">
    <property type="entry name" value="MYOSIN"/>
    <property type="match status" value="1"/>
</dbReference>
<protein>
    <recommendedName>
        <fullName evidence="9">Myosin motor domain-containing protein</fullName>
    </recommendedName>
</protein>
<dbReference type="InterPro" id="IPR001609">
    <property type="entry name" value="Myosin_head_motor_dom-like"/>
</dbReference>